<gene>
    <name evidence="5" type="ORF">ENJ89_00185</name>
</gene>
<dbReference type="PANTHER" id="PTHR34824:SF1">
    <property type="entry name" value="HEAT-INDUCIBLE TRANSCRIPTION REPRESSOR HRCA"/>
    <property type="match status" value="1"/>
</dbReference>
<evidence type="ECO:0000256" key="2">
    <source>
        <dbReference type="ARBA" id="ARBA00023015"/>
    </source>
</evidence>
<evidence type="ECO:0000256" key="3">
    <source>
        <dbReference type="ARBA" id="ARBA00023163"/>
    </source>
</evidence>
<dbReference type="Gene3D" id="3.30.450.40">
    <property type="match status" value="1"/>
</dbReference>
<dbReference type="Pfam" id="PF01628">
    <property type="entry name" value="HrcA"/>
    <property type="match status" value="1"/>
</dbReference>
<feature type="non-terminal residue" evidence="5">
    <location>
        <position position="1"/>
    </location>
</feature>
<dbReference type="GO" id="GO:0045892">
    <property type="term" value="P:negative regulation of DNA-templated transcription"/>
    <property type="evidence" value="ECO:0007669"/>
    <property type="project" value="TreeGrafter"/>
</dbReference>
<evidence type="ECO:0000313" key="5">
    <source>
        <dbReference type="EMBL" id="HHJ51583.1"/>
    </source>
</evidence>
<dbReference type="EMBL" id="DROD01000009">
    <property type="protein sequence ID" value="HHJ51583.1"/>
    <property type="molecule type" value="Genomic_DNA"/>
</dbReference>
<dbReference type="InterPro" id="IPR002571">
    <property type="entry name" value="HrcA"/>
</dbReference>
<accession>A0A7V5UDU3</accession>
<keyword evidence="1" id="KW-0678">Repressor</keyword>
<reference evidence="5" key="1">
    <citation type="journal article" date="2020" name="mSystems">
        <title>Genome- and Community-Level Interaction Insights into Carbon Utilization and Element Cycling Functions of Hydrothermarchaeota in Hydrothermal Sediment.</title>
        <authorList>
            <person name="Zhou Z."/>
            <person name="Liu Y."/>
            <person name="Xu W."/>
            <person name="Pan J."/>
            <person name="Luo Z.H."/>
            <person name="Li M."/>
        </authorList>
    </citation>
    <scope>NUCLEOTIDE SEQUENCE [LARGE SCALE GENOMIC DNA]</scope>
    <source>
        <strain evidence="5">HyVt-527</strain>
    </source>
</reference>
<protein>
    <submittedName>
        <fullName evidence="5">Heat-inducible transcriptional repressor HrcA</fullName>
    </submittedName>
</protein>
<keyword evidence="3" id="KW-0804">Transcription</keyword>
<organism evidence="5">
    <name type="scientific">Caldithrix abyssi</name>
    <dbReference type="NCBI Taxonomy" id="187145"/>
    <lineage>
        <taxon>Bacteria</taxon>
        <taxon>Pseudomonadati</taxon>
        <taxon>Calditrichota</taxon>
        <taxon>Calditrichia</taxon>
        <taxon>Calditrichales</taxon>
        <taxon>Calditrichaceae</taxon>
        <taxon>Caldithrix</taxon>
    </lineage>
</organism>
<evidence type="ECO:0000259" key="4">
    <source>
        <dbReference type="Pfam" id="PF01628"/>
    </source>
</evidence>
<dbReference type="InterPro" id="IPR029016">
    <property type="entry name" value="GAF-like_dom_sf"/>
</dbReference>
<proteinExistence type="predicted"/>
<dbReference type="Proteomes" id="UP000886124">
    <property type="component" value="Unassembled WGS sequence"/>
</dbReference>
<dbReference type="InterPro" id="IPR021153">
    <property type="entry name" value="HrcA_C"/>
</dbReference>
<dbReference type="AlphaFoldDB" id="A0A7V5UDU3"/>
<name>A0A7V5UDU3_CALAY</name>
<dbReference type="SUPFAM" id="SSF55781">
    <property type="entry name" value="GAF domain-like"/>
    <property type="match status" value="1"/>
</dbReference>
<keyword evidence="2" id="KW-0805">Transcription regulation</keyword>
<sequence length="98" mass="11125">PEFSDVRRFSTLIELLEDRNIVIHFMEQREFPPGTKITIGQEHAEKQIQHCSVITSTYKIGDIAGVLGIIGPMRMAYSRVIPLVEFTAHALTRRLSAM</sequence>
<evidence type="ECO:0000256" key="1">
    <source>
        <dbReference type="ARBA" id="ARBA00022491"/>
    </source>
</evidence>
<comment type="caution">
    <text evidence="5">The sequence shown here is derived from an EMBL/GenBank/DDBJ whole genome shotgun (WGS) entry which is preliminary data.</text>
</comment>
<dbReference type="GO" id="GO:0003677">
    <property type="term" value="F:DNA binding"/>
    <property type="evidence" value="ECO:0007669"/>
    <property type="project" value="InterPro"/>
</dbReference>
<feature type="domain" description="Heat-inducible transcription repressor HrcA C-terminal" evidence="4">
    <location>
        <begin position="1"/>
        <end position="81"/>
    </location>
</feature>
<dbReference type="PANTHER" id="PTHR34824">
    <property type="entry name" value="HEAT-INDUCIBLE TRANSCRIPTION REPRESSOR HRCA"/>
    <property type="match status" value="1"/>
</dbReference>